<sequence length="12" mass="1536">MVIICFFKFIFK</sequence>
<reference evidence="1" key="2">
    <citation type="journal article" date="2015" name="Fish Shellfish Immunol.">
        <title>Early steps in the European eel (Anguilla anguilla)-Vibrio vulnificus interaction in the gills: Role of the RtxA13 toxin.</title>
        <authorList>
            <person name="Callol A."/>
            <person name="Pajuelo D."/>
            <person name="Ebbesson L."/>
            <person name="Teles M."/>
            <person name="MacKenzie S."/>
            <person name="Amaro C."/>
        </authorList>
    </citation>
    <scope>NUCLEOTIDE SEQUENCE</scope>
</reference>
<evidence type="ECO:0000313" key="1">
    <source>
        <dbReference type="EMBL" id="JAH72328.1"/>
    </source>
</evidence>
<accession>A0A0E9V529</accession>
<name>A0A0E9V529_ANGAN</name>
<protein>
    <submittedName>
        <fullName evidence="1">Uncharacterized protein</fullName>
    </submittedName>
</protein>
<proteinExistence type="predicted"/>
<dbReference type="EMBL" id="GBXM01036249">
    <property type="protein sequence ID" value="JAH72328.1"/>
    <property type="molecule type" value="Transcribed_RNA"/>
</dbReference>
<reference evidence="1" key="1">
    <citation type="submission" date="2014-11" db="EMBL/GenBank/DDBJ databases">
        <authorList>
            <person name="Amaro Gonzalez C."/>
        </authorList>
    </citation>
    <scope>NUCLEOTIDE SEQUENCE</scope>
</reference>
<organism evidence="1">
    <name type="scientific">Anguilla anguilla</name>
    <name type="common">European freshwater eel</name>
    <name type="synonym">Muraena anguilla</name>
    <dbReference type="NCBI Taxonomy" id="7936"/>
    <lineage>
        <taxon>Eukaryota</taxon>
        <taxon>Metazoa</taxon>
        <taxon>Chordata</taxon>
        <taxon>Craniata</taxon>
        <taxon>Vertebrata</taxon>
        <taxon>Euteleostomi</taxon>
        <taxon>Actinopterygii</taxon>
        <taxon>Neopterygii</taxon>
        <taxon>Teleostei</taxon>
        <taxon>Anguilliformes</taxon>
        <taxon>Anguillidae</taxon>
        <taxon>Anguilla</taxon>
    </lineage>
</organism>